<comment type="caution">
    <text evidence="1">The sequence shown here is derived from an EMBL/GenBank/DDBJ whole genome shotgun (WGS) entry which is preliminary data.</text>
</comment>
<gene>
    <name evidence="1" type="ORF">BV25DRAFT_1828609</name>
</gene>
<proteinExistence type="predicted"/>
<evidence type="ECO:0000313" key="2">
    <source>
        <dbReference type="Proteomes" id="UP000814140"/>
    </source>
</evidence>
<dbReference type="Proteomes" id="UP000814140">
    <property type="component" value="Unassembled WGS sequence"/>
</dbReference>
<reference evidence="1" key="1">
    <citation type="submission" date="2021-03" db="EMBL/GenBank/DDBJ databases">
        <authorList>
            <consortium name="DOE Joint Genome Institute"/>
            <person name="Ahrendt S."/>
            <person name="Looney B.P."/>
            <person name="Miyauchi S."/>
            <person name="Morin E."/>
            <person name="Drula E."/>
            <person name="Courty P.E."/>
            <person name="Chicoki N."/>
            <person name="Fauchery L."/>
            <person name="Kohler A."/>
            <person name="Kuo A."/>
            <person name="Labutti K."/>
            <person name="Pangilinan J."/>
            <person name="Lipzen A."/>
            <person name="Riley R."/>
            <person name="Andreopoulos W."/>
            <person name="He G."/>
            <person name="Johnson J."/>
            <person name="Barry K.W."/>
            <person name="Grigoriev I.V."/>
            <person name="Nagy L."/>
            <person name="Hibbett D."/>
            <person name="Henrissat B."/>
            <person name="Matheny P.B."/>
            <person name="Labbe J."/>
            <person name="Martin F."/>
        </authorList>
    </citation>
    <scope>NUCLEOTIDE SEQUENCE</scope>
    <source>
        <strain evidence="1">HHB10654</strain>
    </source>
</reference>
<keyword evidence="2" id="KW-1185">Reference proteome</keyword>
<dbReference type="EMBL" id="MU277223">
    <property type="protein sequence ID" value="KAI0059889.1"/>
    <property type="molecule type" value="Genomic_DNA"/>
</dbReference>
<sequence>MAHVSEPSSYHAHVLPCPTIGETLIKPIRSRTVSTPIAVLIPELLTQIFEHVASDQPPHRDWTRQVNLGWIHSTTHVCHYWRQVALAHPMLWTNIAFNIGSKWAEEMVSRSKTAPLYLTWKPQDFSLSRSVVERVVTAELTRTRELDILAAMLLDDLFQSLLSLPAPMLEVVRLHTNDFNGTNTRTPIHRQIPPAFFQGKAPRLRELSLTNIGSSWTSLPTIALRSLSISFLTDQPHTIPMPPHALDQFIDFLESTPTLEEFVLRQGLPYNSSLPQSGDRVVRLPHLKRIDLMGPCLAIANVLRHIDTNTLLELHLGLLRNNHPRHTFPDHGFLIPPHIYPVLDVLVVYDRPERGSSLQDFVIAHPAPNLSKLELGSDRRRLLSSAEAIPASHALPKFVGNRAPKLQHLNLRGFAFSLDSLPVASLTHLRLVLPNNTWPLLTADRLLDRLESTPTLQVLSLAYCLPPHTIGSTPHTSDRMVSLPDLEMLTLFGKDCDVAAITRHIDLPVKAKLNITSIVLQDPTGDKVQPLATFPFSESIPAQSFVCSLKLWPDHPKSGHLLEVRGYRREHLIETLALRDQLECDRDPDVRIALRVPVAPSSLLQNIQMWSPAVQFEAVVVCIPHSRGRWNLAAQDWRDVFRQFRAVQHAEIQIYRSASNPDTRTDIFNLLRGLAVARNAQKEDEDAILPNLKSVQFSYHGYLLGAVGERLRTLLISVLTRWRGSGVRLHSLFVDSFDSATDCSSSLDIFTKIADKIYWDSLRH</sequence>
<evidence type="ECO:0000313" key="1">
    <source>
        <dbReference type="EMBL" id="KAI0059889.1"/>
    </source>
</evidence>
<reference evidence="1" key="2">
    <citation type="journal article" date="2022" name="New Phytol.">
        <title>Evolutionary transition to the ectomycorrhizal habit in the genomes of a hyperdiverse lineage of mushroom-forming fungi.</title>
        <authorList>
            <person name="Looney B."/>
            <person name="Miyauchi S."/>
            <person name="Morin E."/>
            <person name="Drula E."/>
            <person name="Courty P.E."/>
            <person name="Kohler A."/>
            <person name="Kuo A."/>
            <person name="LaButti K."/>
            <person name="Pangilinan J."/>
            <person name="Lipzen A."/>
            <person name="Riley R."/>
            <person name="Andreopoulos W."/>
            <person name="He G."/>
            <person name="Johnson J."/>
            <person name="Nolan M."/>
            <person name="Tritt A."/>
            <person name="Barry K.W."/>
            <person name="Grigoriev I.V."/>
            <person name="Nagy L.G."/>
            <person name="Hibbett D."/>
            <person name="Henrissat B."/>
            <person name="Matheny P.B."/>
            <person name="Labbe J."/>
            <person name="Martin F.M."/>
        </authorList>
    </citation>
    <scope>NUCLEOTIDE SEQUENCE</scope>
    <source>
        <strain evidence="1">HHB10654</strain>
    </source>
</reference>
<name>A0ACB8STG3_9AGAM</name>
<organism evidence="1 2">
    <name type="scientific">Artomyces pyxidatus</name>
    <dbReference type="NCBI Taxonomy" id="48021"/>
    <lineage>
        <taxon>Eukaryota</taxon>
        <taxon>Fungi</taxon>
        <taxon>Dikarya</taxon>
        <taxon>Basidiomycota</taxon>
        <taxon>Agaricomycotina</taxon>
        <taxon>Agaricomycetes</taxon>
        <taxon>Russulales</taxon>
        <taxon>Auriscalpiaceae</taxon>
        <taxon>Artomyces</taxon>
    </lineage>
</organism>
<protein>
    <submittedName>
        <fullName evidence="1">Uncharacterized protein</fullName>
    </submittedName>
</protein>
<accession>A0ACB8STG3</accession>